<accession>A0A4Z2J0S2</accession>
<dbReference type="EMBL" id="SRLO01000031">
    <property type="protein sequence ID" value="TNN83809.1"/>
    <property type="molecule type" value="Genomic_DNA"/>
</dbReference>
<reference evidence="2 3" key="1">
    <citation type="submission" date="2019-03" db="EMBL/GenBank/DDBJ databases">
        <title>First draft genome of Liparis tanakae, snailfish: a comprehensive survey of snailfish specific genes.</title>
        <authorList>
            <person name="Kim W."/>
            <person name="Song I."/>
            <person name="Jeong J.-H."/>
            <person name="Kim D."/>
            <person name="Kim S."/>
            <person name="Ryu S."/>
            <person name="Song J.Y."/>
            <person name="Lee S.K."/>
        </authorList>
    </citation>
    <scope>NUCLEOTIDE SEQUENCE [LARGE SCALE GENOMIC DNA]</scope>
    <source>
        <tissue evidence="2">Muscle</tissue>
    </source>
</reference>
<dbReference type="Proteomes" id="UP000314294">
    <property type="component" value="Unassembled WGS sequence"/>
</dbReference>
<organism evidence="2 3">
    <name type="scientific">Liparis tanakae</name>
    <name type="common">Tanaka's snailfish</name>
    <dbReference type="NCBI Taxonomy" id="230148"/>
    <lineage>
        <taxon>Eukaryota</taxon>
        <taxon>Metazoa</taxon>
        <taxon>Chordata</taxon>
        <taxon>Craniata</taxon>
        <taxon>Vertebrata</taxon>
        <taxon>Euteleostomi</taxon>
        <taxon>Actinopterygii</taxon>
        <taxon>Neopterygii</taxon>
        <taxon>Teleostei</taxon>
        <taxon>Neoteleostei</taxon>
        <taxon>Acanthomorphata</taxon>
        <taxon>Eupercaria</taxon>
        <taxon>Perciformes</taxon>
        <taxon>Cottioidei</taxon>
        <taxon>Cottales</taxon>
        <taxon>Liparidae</taxon>
        <taxon>Liparis</taxon>
    </lineage>
</organism>
<evidence type="ECO:0000256" key="1">
    <source>
        <dbReference type="SAM" id="MobiDB-lite"/>
    </source>
</evidence>
<proteinExistence type="predicted"/>
<gene>
    <name evidence="2" type="ORF">EYF80_005985</name>
</gene>
<protein>
    <submittedName>
        <fullName evidence="2">Uncharacterized protein</fullName>
    </submittedName>
</protein>
<feature type="region of interest" description="Disordered" evidence="1">
    <location>
        <begin position="22"/>
        <end position="58"/>
    </location>
</feature>
<evidence type="ECO:0000313" key="3">
    <source>
        <dbReference type="Proteomes" id="UP000314294"/>
    </source>
</evidence>
<evidence type="ECO:0000313" key="2">
    <source>
        <dbReference type="EMBL" id="TNN83809.1"/>
    </source>
</evidence>
<keyword evidence="3" id="KW-1185">Reference proteome</keyword>
<comment type="caution">
    <text evidence="2">The sequence shown here is derived from an EMBL/GenBank/DDBJ whole genome shotgun (WGS) entry which is preliminary data.</text>
</comment>
<name>A0A4Z2J0S2_9TELE</name>
<sequence>MAKWKQTASQNRPVRETVRTQLLGMGMGMGMGAETPKRTFRLSSGPQPAGGPSVAPWIDNGDTFAVQREFSCAPASHPPDKRSGRYEWH</sequence>
<dbReference type="AlphaFoldDB" id="A0A4Z2J0S2"/>